<feature type="compositionally biased region" description="Basic and acidic residues" evidence="1">
    <location>
        <begin position="478"/>
        <end position="493"/>
    </location>
</feature>
<accession>A0A7W1XQ40</accession>
<evidence type="ECO:0000313" key="3">
    <source>
        <dbReference type="Proteomes" id="UP000538292"/>
    </source>
</evidence>
<feature type="region of interest" description="Disordered" evidence="1">
    <location>
        <begin position="478"/>
        <end position="537"/>
    </location>
</feature>
<feature type="region of interest" description="Disordered" evidence="1">
    <location>
        <begin position="239"/>
        <end position="294"/>
    </location>
</feature>
<protein>
    <submittedName>
        <fullName evidence="2">Uncharacterized protein</fullName>
    </submittedName>
</protein>
<sequence length="568" mass="69189">MLSLFHVGESYRDLYQVEYVVRFFDGELAVARKDSFRYYLQSAHLRKQAPSRAITQYRSLRHSLIIPFEEVYTEERSIVFIRPYVPIHPLREVISTHEVNEDQVIQWVKQLLVLEKELKSKPMKMYLLLDPRNIGLTEDDELRVFFCGIEKITAQPKTLDWGTFIYSLLGGEYLEEPLDKVPADFDGSKWLIRLIQRSLRNDSPESVLSHIEYYERKKEGKGLLGFLFKGEKKVRQKIRETLDQGRKESPSPDEGTSPGTPVSANEAEKPDSPEKKVVDPILPDNQIHTQEEERFERLRQEFERRQKELLEKQRLELERRQQELLEQQRQEFARREEVLLNQQKEEFRQQIEEPEQQKNWEREQQERERQLEEQKQKEEEKARLEKEQLERELRKEQELMAKEQEERLKAELKKVEQERLKWEQKQKDLEKKEEELREKLQREFDQMVKALMEKQEKEFERRQKEMLEKQRELLENQTRQRLEKQREELEQTSRHYLIVPRKKPQASLIDFGKEEKEKKQERSEKEQQEELKCERERLRKEKLAREKAEHDHLVKQFEEYMNQMYHTD</sequence>
<proteinExistence type="predicted"/>
<feature type="compositionally biased region" description="Basic and acidic residues" evidence="1">
    <location>
        <begin position="511"/>
        <end position="537"/>
    </location>
</feature>
<gene>
    <name evidence="2" type="ORF">H2C83_01885</name>
</gene>
<evidence type="ECO:0000256" key="1">
    <source>
        <dbReference type="SAM" id="MobiDB-lite"/>
    </source>
</evidence>
<dbReference type="EMBL" id="JACEOL010000004">
    <property type="protein sequence ID" value="MBA4601097.1"/>
    <property type="molecule type" value="Genomic_DNA"/>
</dbReference>
<feature type="compositionally biased region" description="Basic and acidic residues" evidence="1">
    <location>
        <begin position="266"/>
        <end position="278"/>
    </location>
</feature>
<dbReference type="SUPFAM" id="SSF56112">
    <property type="entry name" value="Protein kinase-like (PK-like)"/>
    <property type="match status" value="1"/>
</dbReference>
<dbReference type="AlphaFoldDB" id="A0A7W1XQ40"/>
<keyword evidence="3" id="KW-1185">Reference proteome</keyword>
<feature type="region of interest" description="Disordered" evidence="1">
    <location>
        <begin position="347"/>
        <end position="382"/>
    </location>
</feature>
<evidence type="ECO:0000313" key="2">
    <source>
        <dbReference type="EMBL" id="MBA4601097.1"/>
    </source>
</evidence>
<comment type="caution">
    <text evidence="2">The sequence shown here is derived from an EMBL/GenBank/DDBJ whole genome shotgun (WGS) entry which is preliminary data.</text>
</comment>
<dbReference type="Proteomes" id="UP000538292">
    <property type="component" value="Unassembled WGS sequence"/>
</dbReference>
<name>A0A7W1XQ40_9BACL</name>
<feature type="compositionally biased region" description="Basic and acidic residues" evidence="1">
    <location>
        <begin position="239"/>
        <end position="250"/>
    </location>
</feature>
<dbReference type="RefSeq" id="WP_181737219.1">
    <property type="nucleotide sequence ID" value="NZ_JACEOL010000004.1"/>
</dbReference>
<organism evidence="2 3">
    <name type="scientific">Thermoactinomyces mirandus</name>
    <dbReference type="NCBI Taxonomy" id="2756294"/>
    <lineage>
        <taxon>Bacteria</taxon>
        <taxon>Bacillati</taxon>
        <taxon>Bacillota</taxon>
        <taxon>Bacilli</taxon>
        <taxon>Bacillales</taxon>
        <taxon>Thermoactinomycetaceae</taxon>
        <taxon>Thermoactinomyces</taxon>
    </lineage>
</organism>
<dbReference type="InterPro" id="IPR011009">
    <property type="entry name" value="Kinase-like_dom_sf"/>
</dbReference>
<reference evidence="2 3" key="1">
    <citation type="submission" date="2020-07" db="EMBL/GenBank/DDBJ databases">
        <title>Thermoactinomyces phylogeny.</title>
        <authorList>
            <person name="Dunlap C."/>
        </authorList>
    </citation>
    <scope>NUCLEOTIDE SEQUENCE [LARGE SCALE GENOMIC DNA]</scope>
    <source>
        <strain evidence="2 3">AMNI-1</strain>
    </source>
</reference>